<dbReference type="EMBL" id="LAZR01015855">
    <property type="protein sequence ID" value="KKM07058.1"/>
    <property type="molecule type" value="Genomic_DNA"/>
</dbReference>
<proteinExistence type="predicted"/>
<name>A0A0F9K7A0_9ZZZZ</name>
<gene>
    <name evidence="1" type="ORF">LCGC14_1737750</name>
</gene>
<organism evidence="1">
    <name type="scientific">marine sediment metagenome</name>
    <dbReference type="NCBI Taxonomy" id="412755"/>
    <lineage>
        <taxon>unclassified sequences</taxon>
        <taxon>metagenomes</taxon>
        <taxon>ecological metagenomes</taxon>
    </lineage>
</organism>
<comment type="caution">
    <text evidence="1">The sequence shown here is derived from an EMBL/GenBank/DDBJ whole genome shotgun (WGS) entry which is preliminary data.</text>
</comment>
<sequence length="74" mass="8878">MHRLQKIEMLRNQIRSSIREWVWARFTYDTGCCEQQGVKRVGWRLVIREQWVIEIGAWTKRAHCGRHGADTEPI</sequence>
<accession>A0A0F9K7A0</accession>
<reference evidence="1" key="1">
    <citation type="journal article" date="2015" name="Nature">
        <title>Complex archaea that bridge the gap between prokaryotes and eukaryotes.</title>
        <authorList>
            <person name="Spang A."/>
            <person name="Saw J.H."/>
            <person name="Jorgensen S.L."/>
            <person name="Zaremba-Niedzwiedzka K."/>
            <person name="Martijn J."/>
            <person name="Lind A.E."/>
            <person name="van Eijk R."/>
            <person name="Schleper C."/>
            <person name="Guy L."/>
            <person name="Ettema T.J."/>
        </authorList>
    </citation>
    <scope>NUCLEOTIDE SEQUENCE</scope>
</reference>
<protein>
    <submittedName>
        <fullName evidence="1">Uncharacterized protein</fullName>
    </submittedName>
</protein>
<evidence type="ECO:0000313" key="1">
    <source>
        <dbReference type="EMBL" id="KKM07058.1"/>
    </source>
</evidence>
<dbReference type="AlphaFoldDB" id="A0A0F9K7A0"/>